<keyword evidence="4" id="KW-1185">Reference proteome</keyword>
<feature type="compositionally biased region" description="Acidic residues" evidence="2">
    <location>
        <begin position="652"/>
        <end position="662"/>
    </location>
</feature>
<reference evidence="3" key="1">
    <citation type="submission" date="2020-05" db="EMBL/GenBank/DDBJ databases">
        <title>Phylogenomic resolution of chytrid fungi.</title>
        <authorList>
            <person name="Stajich J.E."/>
            <person name="Amses K."/>
            <person name="Simmons R."/>
            <person name="Seto K."/>
            <person name="Myers J."/>
            <person name="Bonds A."/>
            <person name="Quandt C.A."/>
            <person name="Barry K."/>
            <person name="Liu P."/>
            <person name="Grigoriev I."/>
            <person name="Longcore J.E."/>
            <person name="James T.Y."/>
        </authorList>
    </citation>
    <scope>NUCLEOTIDE SEQUENCE</scope>
    <source>
        <strain evidence="3">JEL0476</strain>
    </source>
</reference>
<dbReference type="InterPro" id="IPR029488">
    <property type="entry name" value="Hmw/CFAP97"/>
</dbReference>
<dbReference type="InterPro" id="IPR038791">
    <property type="entry name" value="Cfap97/Hemingway"/>
</dbReference>
<evidence type="ECO:0000256" key="2">
    <source>
        <dbReference type="SAM" id="MobiDB-lite"/>
    </source>
</evidence>
<dbReference type="EMBL" id="JADGJW010000190">
    <property type="protein sequence ID" value="KAJ3222132.1"/>
    <property type="molecule type" value="Genomic_DNA"/>
</dbReference>
<dbReference type="Pfam" id="PF13879">
    <property type="entry name" value="Hmw_CFAP97"/>
    <property type="match status" value="1"/>
</dbReference>
<dbReference type="AlphaFoldDB" id="A0AAD5U6U9"/>
<gene>
    <name evidence="3" type="ORF">HK099_002672</name>
</gene>
<feature type="region of interest" description="Disordered" evidence="2">
    <location>
        <begin position="147"/>
        <end position="166"/>
    </location>
</feature>
<feature type="region of interest" description="Disordered" evidence="2">
    <location>
        <begin position="650"/>
        <end position="691"/>
    </location>
</feature>
<comment type="caution">
    <text evidence="3">The sequence shown here is derived from an EMBL/GenBank/DDBJ whole genome shotgun (WGS) entry which is preliminary data.</text>
</comment>
<evidence type="ECO:0000256" key="1">
    <source>
        <dbReference type="ARBA" id="ARBA00008315"/>
    </source>
</evidence>
<evidence type="ECO:0000313" key="4">
    <source>
        <dbReference type="Proteomes" id="UP001211065"/>
    </source>
</evidence>
<dbReference type="PANTHER" id="PTHR23035">
    <property type="entry name" value="CILIA- AND FLAGELLA-ASSOCIATED PROTEIN 97-RELATED"/>
    <property type="match status" value="1"/>
</dbReference>
<accession>A0AAD5U6U9</accession>
<dbReference type="PANTHER" id="PTHR23035:SF2">
    <property type="entry name" value="KIAA1430 HOMOLOGUE"/>
    <property type="match status" value="1"/>
</dbReference>
<sequence>MDSFYDNNEEVFPLTENGNEQLGFLENNEQTINGDNSELVCNIDNMEENEVYNNVGENPSSDFLIPQDSRGFEKVITCDDENENNEEKKIFKLETEDDTKEETSANSDECKEQNSVEDSTIETFTVLDEIEQNTEKHSSVCEQSHKFKVTEESDHNADTEKETESNVSTVVEKNDEFDAKIFDGTESEGCPYTDLEREQFLKELEETLSSDYAKNILNKAARKITDPYPYRHYLSYDAVTSKYLAYKWKNAEKIKFHDRLSHIKPAVDNKPPPNRRHVHTKLKLHFSNQVRQKDIENSNKKLYERIRKIVKTDTQNSHLDKVFNQKNHLFAFAGEKRRIKEKLDSENDRLLIKLEEKKSAYENRKFLNERLTTVNYLKNISGYPASFINEYERLTILKKNSKNFNKLPIRQNSTSVLDNCNVHFNQRGQEAAKIDYSKLLLKKELDLPTLLPKIKTADVKKTDKYSGATIQRENSPIENVRTLEVQATVDKFDSEIEKSCDDDGVCNNAFYESKRNENDEESQFVIDTKEIDQNFSQNGLNENHIHKKVCSITEFQGVGDLNQENAEEPLILDNSQLNEILKEKGMMLTEKNGHNVEGEEIDAPINSEEIHYSNKISTEEQDCSELQKEDESENQLTLDLEKEIEFEHEDNAFEEYIEEERDDNNASQVNEVSNKTDEEAETNFDHDDFFS</sequence>
<name>A0AAD5U6U9_9FUNG</name>
<organism evidence="3 4">
    <name type="scientific">Clydaea vesicula</name>
    <dbReference type="NCBI Taxonomy" id="447962"/>
    <lineage>
        <taxon>Eukaryota</taxon>
        <taxon>Fungi</taxon>
        <taxon>Fungi incertae sedis</taxon>
        <taxon>Chytridiomycota</taxon>
        <taxon>Chytridiomycota incertae sedis</taxon>
        <taxon>Chytridiomycetes</taxon>
        <taxon>Lobulomycetales</taxon>
        <taxon>Lobulomycetaceae</taxon>
        <taxon>Clydaea</taxon>
    </lineage>
</organism>
<protein>
    <submittedName>
        <fullName evidence="3">Uncharacterized protein</fullName>
    </submittedName>
</protein>
<proteinExistence type="inferred from homology"/>
<comment type="similarity">
    <text evidence="1">Belongs to the CFAP97 family.</text>
</comment>
<feature type="compositionally biased region" description="Basic and acidic residues" evidence="2">
    <location>
        <begin position="147"/>
        <end position="164"/>
    </location>
</feature>
<dbReference type="Proteomes" id="UP001211065">
    <property type="component" value="Unassembled WGS sequence"/>
</dbReference>
<feature type="region of interest" description="Disordered" evidence="2">
    <location>
        <begin position="95"/>
        <end position="117"/>
    </location>
</feature>
<evidence type="ECO:0000313" key="3">
    <source>
        <dbReference type="EMBL" id="KAJ3222132.1"/>
    </source>
</evidence>